<reference evidence="3" key="1">
    <citation type="submission" date="2016-05" db="EMBL/GenBank/DDBJ databases">
        <title>Draft genome of Corynebacterium afermentans subsp. afermentans LCDC 88199T.</title>
        <authorList>
            <person name="Bernier A.-M."/>
            <person name="Bernard K."/>
        </authorList>
    </citation>
    <scope>NUCLEOTIDE SEQUENCE [LARGE SCALE GENOMIC DNA]</scope>
    <source>
        <strain evidence="3">NML02-A-017</strain>
    </source>
</reference>
<dbReference type="Gene3D" id="3.30.420.40">
    <property type="match status" value="1"/>
</dbReference>
<feature type="domain" description="Gcp-like" evidence="1">
    <location>
        <begin position="41"/>
        <end position="131"/>
    </location>
</feature>
<dbReference type="AlphaFoldDB" id="A0A1A9RZE7"/>
<dbReference type="STRING" id="1795827.A7P95_03485"/>
<dbReference type="SUPFAM" id="SSF53067">
    <property type="entry name" value="Actin-like ATPase domain"/>
    <property type="match status" value="2"/>
</dbReference>
<comment type="caution">
    <text evidence="2">The sequence shown here is derived from an EMBL/GenBank/DDBJ whole genome shotgun (WGS) entry which is preliminary data.</text>
</comment>
<protein>
    <submittedName>
        <fullName evidence="2">tRNA N6-adenosine(37)-N6-threonylcarbamoyltransferase complex dimerization subunit TsaB</fullName>
    </submittedName>
</protein>
<dbReference type="OrthoDB" id="9809995at2"/>
<dbReference type="Pfam" id="PF00814">
    <property type="entry name" value="TsaD"/>
    <property type="match status" value="1"/>
</dbReference>
<dbReference type="CDD" id="cd24032">
    <property type="entry name" value="ASKHA_NBD_TsaB"/>
    <property type="match status" value="1"/>
</dbReference>
<dbReference type="Proteomes" id="UP000077885">
    <property type="component" value="Unassembled WGS sequence"/>
</dbReference>
<dbReference type="GO" id="GO:0016740">
    <property type="term" value="F:transferase activity"/>
    <property type="evidence" value="ECO:0007669"/>
    <property type="project" value="UniProtKB-KW"/>
</dbReference>
<evidence type="ECO:0000313" key="2">
    <source>
        <dbReference type="EMBL" id="OAM29288.1"/>
    </source>
</evidence>
<organism evidence="2 3">
    <name type="scientific">Eikenella longinqua</name>
    <dbReference type="NCBI Taxonomy" id="1795827"/>
    <lineage>
        <taxon>Bacteria</taxon>
        <taxon>Pseudomonadati</taxon>
        <taxon>Pseudomonadota</taxon>
        <taxon>Betaproteobacteria</taxon>
        <taxon>Neisseriales</taxon>
        <taxon>Neisseriaceae</taxon>
        <taxon>Eikenella</taxon>
    </lineage>
</organism>
<dbReference type="PANTHER" id="PTHR11735">
    <property type="entry name" value="TRNA N6-ADENOSINE THREONYLCARBAMOYLTRANSFERASE"/>
    <property type="match status" value="1"/>
</dbReference>
<dbReference type="RefSeq" id="WP_067591234.1">
    <property type="nucleotide sequence ID" value="NZ_LXSL01000014.1"/>
</dbReference>
<dbReference type="InterPro" id="IPR000905">
    <property type="entry name" value="Gcp-like_dom"/>
</dbReference>
<dbReference type="EMBL" id="LXSL01000014">
    <property type="protein sequence ID" value="OAM29288.1"/>
    <property type="molecule type" value="Genomic_DNA"/>
</dbReference>
<accession>A0A1A9RZE7</accession>
<name>A0A1A9RZE7_9NEIS</name>
<keyword evidence="3" id="KW-1185">Reference proteome</keyword>
<gene>
    <name evidence="2" type="ORF">A7P95_03485</name>
</gene>
<sequence>MSQPSLPGSRPLLAIDTSTQWLSLALRHGGQTHLFHEETGNRQSELILPQIAALLAEAGLAVADLGAIAYAQGPGAFTGLRIGAGVAQGLAAPFGIPLIPVPCLDAVASLCPGQAAVLAATDARMGEVFYAWFDTQIWQRLSPYHVGKAASIRLPENIRLPEKNMPGQNSGNPFSGSPKHAGICGIGNAFALPEPPPFPGRPGMPTAEHYLALAASGRYPAVSAAEAELLYVRDKVALTAAEQAARKGAA</sequence>
<dbReference type="InterPro" id="IPR043129">
    <property type="entry name" value="ATPase_NBD"/>
</dbReference>
<dbReference type="InterPro" id="IPR022496">
    <property type="entry name" value="T6A_TsaB"/>
</dbReference>
<dbReference type="NCBIfam" id="TIGR03725">
    <property type="entry name" value="T6A_YeaZ"/>
    <property type="match status" value="1"/>
</dbReference>
<keyword evidence="2" id="KW-0808">Transferase</keyword>
<evidence type="ECO:0000259" key="1">
    <source>
        <dbReference type="Pfam" id="PF00814"/>
    </source>
</evidence>
<evidence type="ECO:0000313" key="3">
    <source>
        <dbReference type="Proteomes" id="UP000077885"/>
    </source>
</evidence>
<dbReference type="GO" id="GO:0002949">
    <property type="term" value="P:tRNA threonylcarbamoyladenosine modification"/>
    <property type="evidence" value="ECO:0007669"/>
    <property type="project" value="InterPro"/>
</dbReference>
<dbReference type="PANTHER" id="PTHR11735:SF11">
    <property type="entry name" value="TRNA THREONYLCARBAMOYLADENOSINE BIOSYNTHESIS PROTEIN TSAB"/>
    <property type="match status" value="1"/>
</dbReference>
<dbReference type="GO" id="GO:0005829">
    <property type="term" value="C:cytosol"/>
    <property type="evidence" value="ECO:0007669"/>
    <property type="project" value="TreeGrafter"/>
</dbReference>
<proteinExistence type="predicted"/>